<dbReference type="Proteomes" id="UP001165082">
    <property type="component" value="Unassembled WGS sequence"/>
</dbReference>
<dbReference type="FunFam" id="3.10.20.90:FF:000160">
    <property type="entry name" value="Polyubiquitin-C"/>
    <property type="match status" value="1"/>
</dbReference>
<dbReference type="InterPro" id="IPR029071">
    <property type="entry name" value="Ubiquitin-like_domsf"/>
</dbReference>
<dbReference type="PRINTS" id="PR00348">
    <property type="entry name" value="UBIQUITIN"/>
</dbReference>
<evidence type="ECO:0000259" key="2">
    <source>
        <dbReference type="PROSITE" id="PS50053"/>
    </source>
</evidence>
<dbReference type="PROSITE" id="PS50053">
    <property type="entry name" value="UBIQUITIN_2"/>
    <property type="match status" value="1"/>
</dbReference>
<proteinExistence type="predicted"/>
<gene>
    <name evidence="3" type="ORF">TrRE_jg5203</name>
</gene>
<accession>A0A9W7FFC6</accession>
<keyword evidence="4" id="KW-1185">Reference proteome</keyword>
<dbReference type="PANTHER" id="PTHR10666">
    <property type="entry name" value="UBIQUITIN"/>
    <property type="match status" value="1"/>
</dbReference>
<dbReference type="SMART" id="SM00213">
    <property type="entry name" value="UBQ"/>
    <property type="match status" value="1"/>
</dbReference>
<organism evidence="3 4">
    <name type="scientific">Triparma retinervis</name>
    <dbReference type="NCBI Taxonomy" id="2557542"/>
    <lineage>
        <taxon>Eukaryota</taxon>
        <taxon>Sar</taxon>
        <taxon>Stramenopiles</taxon>
        <taxon>Ochrophyta</taxon>
        <taxon>Bolidophyceae</taxon>
        <taxon>Parmales</taxon>
        <taxon>Triparmaceae</taxon>
        <taxon>Triparma</taxon>
    </lineage>
</organism>
<name>A0A9W7FFC6_9STRA</name>
<dbReference type="SUPFAM" id="SSF54236">
    <property type="entry name" value="Ubiquitin-like"/>
    <property type="match status" value="1"/>
</dbReference>
<sequence>MITLQVPADVTAEQLRALTVESLPESMKGNRIGHFQGRGGPIIDPESYLWVSDTLIGDANLNAAWKRALTVGATRATCEKRKAALASKVSTSETLLEVVTRSKTKAFGGRSYSIVDGKLFGPMDDNFYFTDTDRVLGHGHLQLSAQVKPKGIGQMQIFVQTLTDKRITIDVDPFDTISNVKQTIQDKEGTPPNQQRLIWAGRQLENGRTLSSYNIQREMTLHLVLRLRGGMYSVSASRQDFISLVPDAPNPTVQVTIDGTAIDVEVSPMDTAKSLVAKANKMREIKDDEEEIAALKAQLAAKEKTLKRKRE</sequence>
<reference evidence="3" key="1">
    <citation type="submission" date="2022-07" db="EMBL/GenBank/DDBJ databases">
        <title>Genome analysis of Parmales, a sister group of diatoms, reveals the evolutionary specialization of diatoms from phago-mixotrophs to photoautotrophs.</title>
        <authorList>
            <person name="Ban H."/>
            <person name="Sato S."/>
            <person name="Yoshikawa S."/>
            <person name="Kazumasa Y."/>
            <person name="Nakamura Y."/>
            <person name="Ichinomiya M."/>
            <person name="Saitoh K."/>
            <person name="Sato N."/>
            <person name="Blanc-Mathieu R."/>
            <person name="Endo H."/>
            <person name="Kuwata A."/>
            <person name="Ogata H."/>
        </authorList>
    </citation>
    <scope>NUCLEOTIDE SEQUENCE</scope>
</reference>
<comment type="caution">
    <text evidence="3">The sequence shown here is derived from an EMBL/GenBank/DDBJ whole genome shotgun (WGS) entry which is preliminary data.</text>
</comment>
<evidence type="ECO:0000313" key="4">
    <source>
        <dbReference type="Proteomes" id="UP001165082"/>
    </source>
</evidence>
<evidence type="ECO:0000313" key="3">
    <source>
        <dbReference type="EMBL" id="GMI11287.1"/>
    </source>
</evidence>
<dbReference type="Gene3D" id="3.10.20.90">
    <property type="entry name" value="Phosphatidylinositol 3-kinase Catalytic Subunit, Chain A, domain 1"/>
    <property type="match status" value="1"/>
</dbReference>
<dbReference type="Pfam" id="PF00240">
    <property type="entry name" value="ubiquitin"/>
    <property type="match status" value="1"/>
</dbReference>
<dbReference type="EMBL" id="BRXZ01000415">
    <property type="protein sequence ID" value="GMI11287.1"/>
    <property type="molecule type" value="Genomic_DNA"/>
</dbReference>
<dbReference type="InterPro" id="IPR000626">
    <property type="entry name" value="Ubiquitin-like_dom"/>
</dbReference>
<evidence type="ECO:0000256" key="1">
    <source>
        <dbReference type="SAM" id="Coils"/>
    </source>
</evidence>
<dbReference type="OrthoDB" id="267397at2759"/>
<dbReference type="InterPro" id="IPR019956">
    <property type="entry name" value="Ubiquitin_dom"/>
</dbReference>
<keyword evidence="1" id="KW-0175">Coiled coil</keyword>
<dbReference type="AlphaFoldDB" id="A0A9W7FFC6"/>
<protein>
    <recommendedName>
        <fullName evidence="2">Ubiquitin-like domain-containing protein</fullName>
    </recommendedName>
</protein>
<feature type="domain" description="Ubiquitin-like" evidence="2">
    <location>
        <begin position="155"/>
        <end position="230"/>
    </location>
</feature>
<feature type="coiled-coil region" evidence="1">
    <location>
        <begin position="278"/>
        <end position="305"/>
    </location>
</feature>
<dbReference type="InterPro" id="IPR050158">
    <property type="entry name" value="Ubiquitin_ubiquitin-like"/>
</dbReference>